<keyword evidence="2" id="KW-0732">Signal</keyword>
<evidence type="ECO:0000313" key="4">
    <source>
        <dbReference type="Proteomes" id="UP001144256"/>
    </source>
</evidence>
<gene>
    <name evidence="3" type="ORF">SH1V18_32210</name>
</gene>
<feature type="compositionally biased region" description="Basic and acidic residues" evidence="1">
    <location>
        <begin position="47"/>
        <end position="58"/>
    </location>
</feature>
<feature type="compositionally biased region" description="Basic and acidic residues" evidence="1">
    <location>
        <begin position="26"/>
        <end position="40"/>
    </location>
</feature>
<keyword evidence="4" id="KW-1185">Reference proteome</keyword>
<name>A0A9W5YDM1_9FIRM</name>
<dbReference type="PROSITE" id="PS51257">
    <property type="entry name" value="PROKAR_LIPOPROTEIN"/>
    <property type="match status" value="1"/>
</dbReference>
<dbReference type="Gene3D" id="3.40.190.10">
    <property type="entry name" value="Periplasmic binding protein-like II"/>
    <property type="match status" value="2"/>
</dbReference>
<dbReference type="RefSeq" id="WP_281817200.1">
    <property type="nucleotide sequence ID" value="NZ_BRLB01000011.1"/>
</dbReference>
<feature type="signal peptide" evidence="2">
    <location>
        <begin position="1"/>
        <end position="24"/>
    </location>
</feature>
<dbReference type="PANTHER" id="PTHR43649:SF12">
    <property type="entry name" value="DIACETYLCHITOBIOSE BINDING PROTEIN DASA"/>
    <property type="match status" value="1"/>
</dbReference>
<dbReference type="Pfam" id="PF01547">
    <property type="entry name" value="SBP_bac_1"/>
    <property type="match status" value="1"/>
</dbReference>
<feature type="region of interest" description="Disordered" evidence="1">
    <location>
        <begin position="25"/>
        <end position="59"/>
    </location>
</feature>
<dbReference type="Proteomes" id="UP001144256">
    <property type="component" value="Unassembled WGS sequence"/>
</dbReference>
<dbReference type="AlphaFoldDB" id="A0A9W5YDM1"/>
<accession>A0A9W5YDM1</accession>
<reference evidence="3" key="1">
    <citation type="submission" date="2022-06" db="EMBL/GenBank/DDBJ databases">
        <title>Vallitalea longa sp. nov., an anaerobic bacterium isolated from marine sediment.</title>
        <authorList>
            <person name="Hirano S."/>
            <person name="Terahara T."/>
            <person name="Mori K."/>
            <person name="Hamada M."/>
            <person name="Matsumoto R."/>
            <person name="Kobayashi T."/>
        </authorList>
    </citation>
    <scope>NUCLEOTIDE SEQUENCE</scope>
    <source>
        <strain evidence="3">SH18-1</strain>
    </source>
</reference>
<sequence length="459" mass="50650">MNIKKIIALLLTTLLVMGTFVGCGNDKTKESSQTDDKKVEETEDNGSDEKEAQEKESDLSGEVVYWSMWSENEPQAEILKGAIERFEKANPNVIVDVQWQGRGVRDLVIPAIEGGQKLDIFDSDPVGMYTSLGESLLNLDELYASPSVSDPSKTLAETILPSLVKWDKSLADGVELSGHFSVPYAPYAVTWFYNKDHFEKAGIKSAPKTWEDLDAVCASLKEAGYKPITVDDAYYSMMFSYYLDRAITNDEVAKLVSDNTGESWDDPLVVQAIEAFEDFYNKGYFASEVETNKYPAGQQQVALDEATMYFNGTWLPAEVSATTGPDFNWGQFTFPTVPNGKGKITDLTFGGQAFLANAKTDNKEATFELLKYFVDTETQQAFSDAGLTACTVGTKWPESIADAQAIVSEADKNINWGANLSGDFAEAIVVPEMVNVMIGKSTAKEFIEKMKKEAKTYAK</sequence>
<organism evidence="3 4">
    <name type="scientific">Vallitalea longa</name>
    <dbReference type="NCBI Taxonomy" id="2936439"/>
    <lineage>
        <taxon>Bacteria</taxon>
        <taxon>Bacillati</taxon>
        <taxon>Bacillota</taxon>
        <taxon>Clostridia</taxon>
        <taxon>Lachnospirales</taxon>
        <taxon>Vallitaleaceae</taxon>
        <taxon>Vallitalea</taxon>
    </lineage>
</organism>
<comment type="caution">
    <text evidence="3">The sequence shown here is derived from an EMBL/GenBank/DDBJ whole genome shotgun (WGS) entry which is preliminary data.</text>
</comment>
<dbReference type="InterPro" id="IPR050490">
    <property type="entry name" value="Bact_solute-bd_prot1"/>
</dbReference>
<feature type="chain" id="PRO_5040747599" evidence="2">
    <location>
        <begin position="25"/>
        <end position="459"/>
    </location>
</feature>
<evidence type="ECO:0000256" key="2">
    <source>
        <dbReference type="SAM" id="SignalP"/>
    </source>
</evidence>
<dbReference type="EMBL" id="BRLB01000011">
    <property type="protein sequence ID" value="GKX30741.1"/>
    <property type="molecule type" value="Genomic_DNA"/>
</dbReference>
<evidence type="ECO:0000256" key="1">
    <source>
        <dbReference type="SAM" id="MobiDB-lite"/>
    </source>
</evidence>
<dbReference type="SUPFAM" id="SSF53850">
    <property type="entry name" value="Periplasmic binding protein-like II"/>
    <property type="match status" value="1"/>
</dbReference>
<dbReference type="InterPro" id="IPR006059">
    <property type="entry name" value="SBP"/>
</dbReference>
<dbReference type="PANTHER" id="PTHR43649">
    <property type="entry name" value="ARABINOSE-BINDING PROTEIN-RELATED"/>
    <property type="match status" value="1"/>
</dbReference>
<evidence type="ECO:0000313" key="3">
    <source>
        <dbReference type="EMBL" id="GKX30741.1"/>
    </source>
</evidence>
<protein>
    <submittedName>
        <fullName evidence="3">Uncharacterized protein</fullName>
    </submittedName>
</protein>
<proteinExistence type="predicted"/>